<dbReference type="PANTHER" id="PTHR42996">
    <property type="entry name" value="PHOSPHATE-BINDING PROTEIN PSTS"/>
    <property type="match status" value="1"/>
</dbReference>
<feature type="chain" id="PRO_5039458401" description="PBP domain-containing protein" evidence="3">
    <location>
        <begin position="17"/>
        <end position="590"/>
    </location>
</feature>
<keyword evidence="3" id="KW-0732">Signal</keyword>
<proteinExistence type="inferred from homology"/>
<gene>
    <name evidence="5" type="ORF">Dsi01nite_006920</name>
</gene>
<feature type="region of interest" description="Disordered" evidence="2">
    <location>
        <begin position="514"/>
        <end position="539"/>
    </location>
</feature>
<evidence type="ECO:0000256" key="2">
    <source>
        <dbReference type="SAM" id="MobiDB-lite"/>
    </source>
</evidence>
<feature type="signal peptide" evidence="3">
    <location>
        <begin position="1"/>
        <end position="16"/>
    </location>
</feature>
<reference evidence="5" key="1">
    <citation type="submission" date="2021-01" db="EMBL/GenBank/DDBJ databases">
        <title>Whole genome shotgun sequence of Dactylosporangium siamense NBRC 106093.</title>
        <authorList>
            <person name="Komaki H."/>
            <person name="Tamura T."/>
        </authorList>
    </citation>
    <scope>NUCLEOTIDE SEQUENCE</scope>
    <source>
        <strain evidence="5">NBRC 106093</strain>
    </source>
</reference>
<keyword evidence="6" id="KW-1185">Reference proteome</keyword>
<organism evidence="5 6">
    <name type="scientific">Dactylosporangium siamense</name>
    <dbReference type="NCBI Taxonomy" id="685454"/>
    <lineage>
        <taxon>Bacteria</taxon>
        <taxon>Bacillati</taxon>
        <taxon>Actinomycetota</taxon>
        <taxon>Actinomycetes</taxon>
        <taxon>Micromonosporales</taxon>
        <taxon>Micromonosporaceae</taxon>
        <taxon>Dactylosporangium</taxon>
    </lineage>
</organism>
<sequence>MLLAGALMGWPGTAGAAVAHVRVTGGVSYGATLAVGQFAADVQRQGMQVDVYPSGGLSAGWAFSGYETDFAVTRRQLDFRSDSRPYAYVPLFGGGTALPYRLTIGDHQVRDLRLSGSTIARIFTNQITDWSDPAITADNNGRRFPPLPIIPVVHADNTDESVQLSAYLADRFPQIWGPFNNGSATATGNFPQQGAAVALWPGQLRDFLSQAANNGAIAYDGYASALEANLPVAKVRNEAGYFTLPTDFNVSVALQRARFDTDPGSASHLMQRLEDVYTNPDRRAYPLSSYTYAVLPTGTVPYDRQTTTQQRQTLADFVDHAICRGQASLGVQGYAPLPTNLVQAGYAQLRRLAAADPAVSVPVGHPERCGNPAYSAAGPDVNRLVEVGPMPSRCDQDGSGPCLVGPFPPPAVPLSIGNDTEPYPGAASLRVAGGTAVHLTQVDPASAAGHPAQATDPTGHRHAWVFAGSLGGVAVDDSRPGMPGWTLVGQATDFVNGATAVPARNLGWTPALVGPGSDAEGSPTAGPPVTPALGQASSTGLAEPGTVLAAAPPGSGLGVQRVAADLALWMPDTSAKGTYTATLTLTLISA</sequence>
<dbReference type="InterPro" id="IPR050962">
    <property type="entry name" value="Phosphate-bind_PstS"/>
</dbReference>
<dbReference type="SUPFAM" id="SSF53850">
    <property type="entry name" value="Periplasmic binding protein-like II"/>
    <property type="match status" value="1"/>
</dbReference>
<dbReference type="PANTHER" id="PTHR42996:SF1">
    <property type="entry name" value="PHOSPHATE-BINDING PROTEIN PSTS"/>
    <property type="match status" value="1"/>
</dbReference>
<dbReference type="InterPro" id="IPR024370">
    <property type="entry name" value="PBP_domain"/>
</dbReference>
<protein>
    <recommendedName>
        <fullName evidence="4">PBP domain-containing protein</fullName>
    </recommendedName>
</protein>
<evidence type="ECO:0000256" key="3">
    <source>
        <dbReference type="SAM" id="SignalP"/>
    </source>
</evidence>
<accession>A0A919PG67</accession>
<dbReference type="Proteomes" id="UP000660611">
    <property type="component" value="Unassembled WGS sequence"/>
</dbReference>
<evidence type="ECO:0000313" key="5">
    <source>
        <dbReference type="EMBL" id="GIG42651.1"/>
    </source>
</evidence>
<evidence type="ECO:0000313" key="6">
    <source>
        <dbReference type="Proteomes" id="UP000660611"/>
    </source>
</evidence>
<comment type="similarity">
    <text evidence="1">Belongs to the PstS family.</text>
</comment>
<evidence type="ECO:0000256" key="1">
    <source>
        <dbReference type="ARBA" id="ARBA00008725"/>
    </source>
</evidence>
<dbReference type="Pfam" id="PF12849">
    <property type="entry name" value="PBP_like_2"/>
    <property type="match status" value="1"/>
</dbReference>
<dbReference type="AlphaFoldDB" id="A0A919PG67"/>
<dbReference type="Gene3D" id="3.40.190.10">
    <property type="entry name" value="Periplasmic binding protein-like II"/>
    <property type="match status" value="2"/>
</dbReference>
<evidence type="ECO:0000259" key="4">
    <source>
        <dbReference type="Pfam" id="PF12849"/>
    </source>
</evidence>
<feature type="domain" description="PBP" evidence="4">
    <location>
        <begin position="18"/>
        <end position="317"/>
    </location>
</feature>
<dbReference type="EMBL" id="BONQ01000015">
    <property type="protein sequence ID" value="GIG42651.1"/>
    <property type="molecule type" value="Genomic_DNA"/>
</dbReference>
<comment type="caution">
    <text evidence="5">The sequence shown here is derived from an EMBL/GenBank/DDBJ whole genome shotgun (WGS) entry which is preliminary data.</text>
</comment>
<name>A0A919PG67_9ACTN</name>